<dbReference type="InterPro" id="IPR019670">
    <property type="entry name" value="DUF2523"/>
</dbReference>
<dbReference type="PATRIC" id="fig|405444.3.peg.748"/>
<evidence type="ECO:0000313" key="2">
    <source>
        <dbReference type="EMBL" id="KRG64253.1"/>
    </source>
</evidence>
<dbReference type="Pfam" id="PF10734">
    <property type="entry name" value="DUF2523"/>
    <property type="match status" value="1"/>
</dbReference>
<keyword evidence="1" id="KW-0472">Membrane</keyword>
<proteinExistence type="predicted"/>
<feature type="transmembrane region" description="Helical" evidence="1">
    <location>
        <begin position="59"/>
        <end position="81"/>
    </location>
</feature>
<dbReference type="OrthoDB" id="7069131at2"/>
<sequence length="94" mass="9396">MLKWLSLLLKNLLGDGVGRVLGGAGLSLVTGAVALPLITTAMNTAASKIGGIGGDVLNVALLFGFGEALSIMGTAMLTRAAMGATRVGIKRATK</sequence>
<dbReference type="AlphaFoldDB" id="A0A0R0C307"/>
<evidence type="ECO:0000313" key="3">
    <source>
        <dbReference type="Proteomes" id="UP000050864"/>
    </source>
</evidence>
<keyword evidence="1" id="KW-1133">Transmembrane helix</keyword>
<dbReference type="RefSeq" id="WP_057633282.1">
    <property type="nucleotide sequence ID" value="NZ_LDJI01000015.1"/>
</dbReference>
<keyword evidence="1" id="KW-0812">Transmembrane</keyword>
<evidence type="ECO:0008006" key="4">
    <source>
        <dbReference type="Google" id="ProtNLM"/>
    </source>
</evidence>
<dbReference type="EMBL" id="LDJI01000015">
    <property type="protein sequence ID" value="KRG64253.1"/>
    <property type="molecule type" value="Genomic_DNA"/>
</dbReference>
<reference evidence="2 3" key="1">
    <citation type="submission" date="2015-05" db="EMBL/GenBank/DDBJ databases">
        <title>Genome sequencing and analysis of members of genus Stenotrophomonas.</title>
        <authorList>
            <person name="Patil P.P."/>
            <person name="Midha S."/>
            <person name="Patil P.B."/>
        </authorList>
    </citation>
    <scope>NUCLEOTIDE SEQUENCE [LARGE SCALE GENOMIC DNA]</scope>
    <source>
        <strain evidence="2 3">DSM 18929</strain>
    </source>
</reference>
<feature type="transmembrane region" description="Helical" evidence="1">
    <location>
        <begin position="20"/>
        <end position="39"/>
    </location>
</feature>
<gene>
    <name evidence="2" type="ORF">ABB26_08710</name>
</gene>
<organism evidence="2 3">
    <name type="scientific">Stenotrophomonas humi</name>
    <dbReference type="NCBI Taxonomy" id="405444"/>
    <lineage>
        <taxon>Bacteria</taxon>
        <taxon>Pseudomonadati</taxon>
        <taxon>Pseudomonadota</taxon>
        <taxon>Gammaproteobacteria</taxon>
        <taxon>Lysobacterales</taxon>
        <taxon>Lysobacteraceae</taxon>
        <taxon>Stenotrophomonas</taxon>
    </lineage>
</organism>
<dbReference type="Proteomes" id="UP000050864">
    <property type="component" value="Unassembled WGS sequence"/>
</dbReference>
<name>A0A0R0C307_9GAMM</name>
<evidence type="ECO:0000256" key="1">
    <source>
        <dbReference type="SAM" id="Phobius"/>
    </source>
</evidence>
<accession>A0A0R0C307</accession>
<keyword evidence="3" id="KW-1185">Reference proteome</keyword>
<protein>
    <recommendedName>
        <fullName evidence="4">DUF2523 domain-containing protein</fullName>
    </recommendedName>
</protein>
<comment type="caution">
    <text evidence="2">The sequence shown here is derived from an EMBL/GenBank/DDBJ whole genome shotgun (WGS) entry which is preliminary data.</text>
</comment>